<comment type="caution">
    <text evidence="1">The sequence shown here is derived from an EMBL/GenBank/DDBJ whole genome shotgun (WGS) entry which is preliminary data.</text>
</comment>
<protein>
    <submittedName>
        <fullName evidence="1">Inositol-3-phosphate synthase</fullName>
    </submittedName>
</protein>
<dbReference type="OrthoDB" id="429143at2759"/>
<dbReference type="Proteomes" id="UP000325081">
    <property type="component" value="Unassembled WGS sequence"/>
</dbReference>
<evidence type="ECO:0000313" key="2">
    <source>
        <dbReference type="Proteomes" id="UP000325081"/>
    </source>
</evidence>
<accession>A0A5A7PX84</accession>
<dbReference type="EMBL" id="BKCP01005350">
    <property type="protein sequence ID" value="GER37374.1"/>
    <property type="molecule type" value="Genomic_DNA"/>
</dbReference>
<sequence>MGVGKNSFGFSGCCSDCLEKRGSRSVNLSSVVWFFFEWRDASGIAAEVNDSATDELPRSSFYEKRYHISCDAVLHDLPMSSSDVSFYGLKFHELHDHLLNFLGVKHELEEGISWATNDQVQQAIYFGSLSTLEFFGGSFGSSGYRFTLGH</sequence>
<name>A0A5A7PX84_STRAF</name>
<gene>
    <name evidence="1" type="ORF">STAS_13777</name>
</gene>
<reference evidence="2" key="1">
    <citation type="journal article" date="2019" name="Curr. Biol.">
        <title>Genome Sequence of Striga asiatica Provides Insight into the Evolution of Plant Parasitism.</title>
        <authorList>
            <person name="Yoshida S."/>
            <person name="Kim S."/>
            <person name="Wafula E.K."/>
            <person name="Tanskanen J."/>
            <person name="Kim Y.M."/>
            <person name="Honaas L."/>
            <person name="Yang Z."/>
            <person name="Spallek T."/>
            <person name="Conn C.E."/>
            <person name="Ichihashi Y."/>
            <person name="Cheong K."/>
            <person name="Cui S."/>
            <person name="Der J.P."/>
            <person name="Gundlach H."/>
            <person name="Jiao Y."/>
            <person name="Hori C."/>
            <person name="Ishida J.K."/>
            <person name="Kasahara H."/>
            <person name="Kiba T."/>
            <person name="Kim M.S."/>
            <person name="Koo N."/>
            <person name="Laohavisit A."/>
            <person name="Lee Y.H."/>
            <person name="Lumba S."/>
            <person name="McCourt P."/>
            <person name="Mortimer J.C."/>
            <person name="Mutuku J.M."/>
            <person name="Nomura T."/>
            <person name="Sasaki-Sekimoto Y."/>
            <person name="Seto Y."/>
            <person name="Wang Y."/>
            <person name="Wakatake T."/>
            <person name="Sakakibara H."/>
            <person name="Demura T."/>
            <person name="Yamaguchi S."/>
            <person name="Yoneyama K."/>
            <person name="Manabe R.I."/>
            <person name="Nelson D.C."/>
            <person name="Schulman A.H."/>
            <person name="Timko M.P."/>
            <person name="dePamphilis C.W."/>
            <person name="Choi D."/>
            <person name="Shirasu K."/>
        </authorList>
    </citation>
    <scope>NUCLEOTIDE SEQUENCE [LARGE SCALE GENOMIC DNA]</scope>
    <source>
        <strain evidence="2">cv. UVA1</strain>
    </source>
</reference>
<dbReference type="AlphaFoldDB" id="A0A5A7PX84"/>
<keyword evidence="2" id="KW-1185">Reference proteome</keyword>
<organism evidence="1 2">
    <name type="scientific">Striga asiatica</name>
    <name type="common">Asiatic witchweed</name>
    <name type="synonym">Buchnera asiatica</name>
    <dbReference type="NCBI Taxonomy" id="4170"/>
    <lineage>
        <taxon>Eukaryota</taxon>
        <taxon>Viridiplantae</taxon>
        <taxon>Streptophyta</taxon>
        <taxon>Embryophyta</taxon>
        <taxon>Tracheophyta</taxon>
        <taxon>Spermatophyta</taxon>
        <taxon>Magnoliopsida</taxon>
        <taxon>eudicotyledons</taxon>
        <taxon>Gunneridae</taxon>
        <taxon>Pentapetalae</taxon>
        <taxon>asterids</taxon>
        <taxon>lamiids</taxon>
        <taxon>Lamiales</taxon>
        <taxon>Orobanchaceae</taxon>
        <taxon>Buchnereae</taxon>
        <taxon>Striga</taxon>
    </lineage>
</organism>
<proteinExistence type="predicted"/>
<evidence type="ECO:0000313" key="1">
    <source>
        <dbReference type="EMBL" id="GER37374.1"/>
    </source>
</evidence>